<dbReference type="SUPFAM" id="SSF100934">
    <property type="entry name" value="Heat shock protein 70kD (HSP70), C-terminal subdomain"/>
    <property type="match status" value="1"/>
</dbReference>
<keyword evidence="3" id="KW-0346">Stress response</keyword>
<dbReference type="GO" id="GO:0005524">
    <property type="term" value="F:ATP binding"/>
    <property type="evidence" value="ECO:0007669"/>
    <property type="project" value="UniProtKB-KW"/>
</dbReference>
<feature type="non-terminal residue" evidence="3">
    <location>
        <position position="186"/>
    </location>
</feature>
<dbReference type="InterPro" id="IPR013126">
    <property type="entry name" value="Hsp_70_fam"/>
</dbReference>
<dbReference type="GO" id="GO:0140662">
    <property type="term" value="F:ATP-dependent protein folding chaperone"/>
    <property type="evidence" value="ECO:0007669"/>
    <property type="project" value="InterPro"/>
</dbReference>
<reference evidence="3 4" key="2">
    <citation type="journal article" date="2017" name="Front. Plant Sci.">
        <title>Gene Classification and Mining of Molecular Markers Useful in Red Clover (Trifolium pratense) Breeding.</title>
        <authorList>
            <person name="Istvanek J."/>
            <person name="Dluhosova J."/>
            <person name="Dluhos P."/>
            <person name="Patkova L."/>
            <person name="Nedelnik J."/>
            <person name="Repkova J."/>
        </authorList>
    </citation>
    <scope>NUCLEOTIDE SEQUENCE [LARGE SCALE GENOMIC DNA]</scope>
    <source>
        <strain evidence="4">cv. Tatra</strain>
        <tissue evidence="3">Young leaves</tissue>
    </source>
</reference>
<dbReference type="Gene3D" id="1.20.1270.10">
    <property type="match status" value="1"/>
</dbReference>
<evidence type="ECO:0000313" key="4">
    <source>
        <dbReference type="Proteomes" id="UP000236291"/>
    </source>
</evidence>
<comment type="caution">
    <text evidence="3">The sequence shown here is derived from an EMBL/GenBank/DDBJ whole genome shotgun (WGS) entry which is preliminary data.</text>
</comment>
<reference evidence="3 4" key="1">
    <citation type="journal article" date="2014" name="Am. J. Bot.">
        <title>Genome assembly and annotation for red clover (Trifolium pratense; Fabaceae).</title>
        <authorList>
            <person name="Istvanek J."/>
            <person name="Jaros M."/>
            <person name="Krenek A."/>
            <person name="Repkova J."/>
        </authorList>
    </citation>
    <scope>NUCLEOTIDE SEQUENCE [LARGE SCALE GENOMIC DNA]</scope>
    <source>
        <strain evidence="4">cv. Tatra</strain>
        <tissue evidence="3">Young leaves</tissue>
    </source>
</reference>
<evidence type="ECO:0000313" key="3">
    <source>
        <dbReference type="EMBL" id="PNX57207.1"/>
    </source>
</evidence>
<dbReference type="Pfam" id="PF00012">
    <property type="entry name" value="HSP70"/>
    <property type="match status" value="1"/>
</dbReference>
<feature type="non-terminal residue" evidence="3">
    <location>
        <position position="1"/>
    </location>
</feature>
<dbReference type="Gene3D" id="2.60.34.10">
    <property type="entry name" value="Substrate Binding Domain Of DNAk, Chain A, domain 1"/>
    <property type="match status" value="1"/>
</dbReference>
<proteinExistence type="predicted"/>
<name>A0A2K3JT46_TRIPR</name>
<dbReference type="EMBL" id="ASHM01122565">
    <property type="protein sequence ID" value="PNX57207.1"/>
    <property type="molecule type" value="Genomic_DNA"/>
</dbReference>
<evidence type="ECO:0000256" key="1">
    <source>
        <dbReference type="ARBA" id="ARBA00022741"/>
    </source>
</evidence>
<protein>
    <submittedName>
        <fullName evidence="3">Heat shock protein 70 kDa</fullName>
    </submittedName>
</protein>
<evidence type="ECO:0000256" key="2">
    <source>
        <dbReference type="ARBA" id="ARBA00022840"/>
    </source>
</evidence>
<accession>A0A2K3JT46</accession>
<sequence>GDILNVVIPRNSSVPVKKTKEYFTADDSCKVSISVYEGERAKARDNNLLGSFSLTCPTGTPRGQPVEVCFAIDENGILTVSAKEISSGNMNEITVTNDKERLSVFEIRKMIEEAERYHVEDQKFLRKARVLSELDLCVYKMKNALKKNDVNLKLSPQESEKINNAITVATDLLDKNNQQKEVDVLE</sequence>
<gene>
    <name evidence="3" type="ORF">L195_g058578</name>
</gene>
<dbReference type="STRING" id="57577.A0A2K3JT46"/>
<dbReference type="InterPro" id="IPR029047">
    <property type="entry name" value="HSP70_peptide-bd_sf"/>
</dbReference>
<keyword evidence="2" id="KW-0067">ATP-binding</keyword>
<dbReference type="PANTHER" id="PTHR19375">
    <property type="entry name" value="HEAT SHOCK PROTEIN 70KDA"/>
    <property type="match status" value="1"/>
</dbReference>
<dbReference type="InterPro" id="IPR029048">
    <property type="entry name" value="HSP70_C_sf"/>
</dbReference>
<organism evidence="3 4">
    <name type="scientific">Trifolium pratense</name>
    <name type="common">Red clover</name>
    <dbReference type="NCBI Taxonomy" id="57577"/>
    <lineage>
        <taxon>Eukaryota</taxon>
        <taxon>Viridiplantae</taxon>
        <taxon>Streptophyta</taxon>
        <taxon>Embryophyta</taxon>
        <taxon>Tracheophyta</taxon>
        <taxon>Spermatophyta</taxon>
        <taxon>Magnoliopsida</taxon>
        <taxon>eudicotyledons</taxon>
        <taxon>Gunneridae</taxon>
        <taxon>Pentapetalae</taxon>
        <taxon>rosids</taxon>
        <taxon>fabids</taxon>
        <taxon>Fabales</taxon>
        <taxon>Fabaceae</taxon>
        <taxon>Papilionoideae</taxon>
        <taxon>50 kb inversion clade</taxon>
        <taxon>NPAAA clade</taxon>
        <taxon>Hologalegina</taxon>
        <taxon>IRL clade</taxon>
        <taxon>Trifolieae</taxon>
        <taxon>Trifolium</taxon>
    </lineage>
</organism>
<keyword evidence="1" id="KW-0547">Nucleotide-binding</keyword>
<dbReference type="SUPFAM" id="SSF100920">
    <property type="entry name" value="Heat shock protein 70kD (HSP70), peptide-binding domain"/>
    <property type="match status" value="1"/>
</dbReference>
<dbReference type="AlphaFoldDB" id="A0A2K3JT46"/>
<dbReference type="Proteomes" id="UP000236291">
    <property type="component" value="Unassembled WGS sequence"/>
</dbReference>
<dbReference type="ExpressionAtlas" id="A0A2K3JT46">
    <property type="expression patterns" value="baseline"/>
</dbReference>